<feature type="compositionally biased region" description="Low complexity" evidence="2">
    <location>
        <begin position="305"/>
        <end position="318"/>
    </location>
</feature>
<evidence type="ECO:0000256" key="2">
    <source>
        <dbReference type="SAM" id="MobiDB-lite"/>
    </source>
</evidence>
<name>F2L6Z1_PSEUX</name>
<keyword evidence="1" id="KW-0175">Coiled coil</keyword>
<keyword evidence="4" id="KW-0347">Helicase</keyword>
<dbReference type="SMART" id="SM00487">
    <property type="entry name" value="DEXDc"/>
    <property type="match status" value="1"/>
</dbReference>
<dbReference type="Proteomes" id="UP000007809">
    <property type="component" value="Plasmid pPSED02"/>
</dbReference>
<dbReference type="Gene3D" id="3.40.50.300">
    <property type="entry name" value="P-loop containing nucleotide triphosphate hydrolases"/>
    <property type="match status" value="2"/>
</dbReference>
<keyword evidence="4" id="KW-0614">Plasmid</keyword>
<dbReference type="SUPFAM" id="SSF53335">
    <property type="entry name" value="S-adenosyl-L-methionine-dependent methyltransferases"/>
    <property type="match status" value="1"/>
</dbReference>
<gene>
    <name evidence="4" type="ORF">Psed_6896</name>
</gene>
<dbReference type="SMART" id="SM00490">
    <property type="entry name" value="HELICc"/>
    <property type="match status" value="1"/>
</dbReference>
<feature type="region of interest" description="Disordered" evidence="2">
    <location>
        <begin position="1991"/>
        <end position="2082"/>
    </location>
</feature>
<feature type="region of interest" description="Disordered" evidence="2">
    <location>
        <begin position="262"/>
        <end position="379"/>
    </location>
</feature>
<dbReference type="InterPro" id="IPR027417">
    <property type="entry name" value="P-loop_NTPase"/>
</dbReference>
<reference evidence="4" key="1">
    <citation type="journal article" date="2011" name="J. Bacteriol.">
        <title>Genome sequence of the 1,4-dioxane-degrading Pseudonocardia dioxanivorans strain CB1190.</title>
        <authorList>
            <person name="Sales C.M."/>
            <person name="Mahendra S."/>
            <person name="Grostern A."/>
            <person name="Parales R.E."/>
            <person name="Goodwin L.A."/>
            <person name="Woyke T."/>
            <person name="Nolan M."/>
            <person name="Lapidus A."/>
            <person name="Chertkov O."/>
            <person name="Ovchinnikova G."/>
            <person name="Sczyrba A."/>
            <person name="Alvarez-Cohen L."/>
        </authorList>
    </citation>
    <scope>NUCLEOTIDE SEQUENCE</scope>
    <source>
        <strain evidence="4">CB1190</strain>
    </source>
</reference>
<feature type="compositionally biased region" description="Low complexity" evidence="2">
    <location>
        <begin position="11"/>
        <end position="26"/>
    </location>
</feature>
<keyword evidence="4" id="KW-0067">ATP-binding</keyword>
<dbReference type="InterPro" id="IPR014001">
    <property type="entry name" value="Helicase_ATP-bd"/>
</dbReference>
<dbReference type="EMBL" id="CP002595">
    <property type="protein sequence ID" value="AEA28964.1"/>
    <property type="molecule type" value="Genomic_DNA"/>
</dbReference>
<organism evidence="4">
    <name type="scientific">Pseudonocardia dioxanivorans (strain ATCC 55486 / DSM 44775 / JCM 13855 / CB1190)</name>
    <dbReference type="NCBI Taxonomy" id="675635"/>
    <lineage>
        <taxon>Bacteria</taxon>
        <taxon>Bacillati</taxon>
        <taxon>Actinomycetota</taxon>
        <taxon>Actinomycetes</taxon>
        <taxon>Pseudonocardiales</taxon>
        <taxon>Pseudonocardiaceae</taxon>
        <taxon>Pseudonocardia</taxon>
    </lineage>
</organism>
<keyword evidence="4" id="KW-0547">Nucleotide-binding</keyword>
<feature type="compositionally biased region" description="Low complexity" evidence="2">
    <location>
        <begin position="2003"/>
        <end position="2017"/>
    </location>
</feature>
<dbReference type="GO" id="GO:0003677">
    <property type="term" value="F:DNA binding"/>
    <property type="evidence" value="ECO:0007669"/>
    <property type="project" value="InterPro"/>
</dbReference>
<sequence length="2082" mass="225263">MGGPGSDTRAPDSLAAAAPRPAVEHAPGSEEARRAAHQLSVAARAAFDAADHDRALQLIDAAEELDPAAAQNWARIRGIIAAARPAPAAPAAAGTPPSPGETPTAEPQFDLTELQRARERANSLTHQARHSQAATVLAAAVAPAAQAFGAVAPQVLQLRLELAEAQFTAGDYTGAGPVFRDLASDLAEAQDADTDLVWRCRRQAATCRALTGDTGDAIRQLTALMTEHHARYGTDDEVQELREQLRLLGVEVEIGRQVTVEAGPAAEPSTSNPPAPDAATAVPTAPAAAVHVPAPGSGDDAGQRPPTSAATVSSEAAAPAPPVLEIGAEPTTEAERTAAAVPTGRPPTNESSVAVPAPPHAEPTASVADPDPHPGPSVSAAAQFRAATQDQLAPSGSLARVRANIAALQTLRAPRDGRPFTADEQAVLARWSGWGAVPEVFDPLREDLAWARAQLADLLDPQEMKAAARNTLNAHYTDLGLVAPIWSALQQLGFREGRVLEPGCGSGNFIGAAPAGAQMVGVEVEPVTAAIAAALYPNAEIRSESFAQTRAPAGSFDMVVGNVPFGKVVLADRDYNAPGHSIHNHFILRSLQLTAPGGLVALITSRYTMDAANPAARREMAQLADLVAAIRLPQDAHQRAAGTHVVTDLLIFRRREDDYEPDANSPGWELTELVDLDGKQVRINSYFAARPEMVCGHLAVTRGQFSDADLTVVADAPAADLLTERLTATVEEARARGLLHAPSAPAATRPAAYVPADAHVADGHIHHDGTQFVQASNGQYIPFAVPKTQEPELHALLELRDTAVRLLEAEAASLDYTAELDELRQQLNTTYDAYLAQYGPLNRFTWRRTGRTNPETNEPVMARIAPPQGKFRSDPAAPVVYALEHFDPTTQHATKADIFTQRVVAPRTPQLGADTAEDALAICLDTHGRVDLTEIARLLGLDDQQARAALGSLVFEDPAQDDKLVPSAEYLSGQVREKLAIARAAATDDPRFETNVAALIAVVPADLAPEDIVARLGASWIDVRYVQQFLRELLDDSHLTVEHPYGSNWKVDGDCYGITATSTWGTEDYAAPKLAEALLEQRPIVVQDEVEVPVPGGGTTTRRITNLAKTVAAQGKADEIAERFSEWVWEDPQRATELARVYNDRFNSLVLRSYDDVKLTLPGLALSFEPRPHQIAAVARMIHEPAVGLYHEVGAGKTAEMAMGVMELRRLGMVRKPAVVVPNHMLEQFAREFQQLYPRAKLLAASSADLVKDKRRAFVARVTTGDWDAVIMTRTAFERIAMSPTAQADYLDAQLSELREALERQRSEGQQGRRNTLKQLETRLLNAEEKIKERLAKDYDPAVTFEQTGIDYVVVDEAHDFKNLHTASRIPSAAIEGSNRAADLEMKMHYLRRRHGLRVGTFATATPIANSITEAHVMQRYLRPDLLEAAGVLDFDTWAATFGQTTAEIEISPDGGTPRLKARFAKFHNVPELLRMWWVSGDVKTAEDLNLPRPELFARPEDGKRLPQTVIVPASAELVGFMSELAERAERVRSRAVRPQQDNMLLISSHGRAAALDMRLVGHPMTPGESKLEAAADTIADIWRKHRDDRFHRRDGTAHPTPGGFQIVFCDLSTPKPDEWNAYDELRALLATRGLPEERVRFIHEARNDREKAELFEACRNGEVAVLIGSTGKMGVGTNVQARAIALHHLDCPWRPADLAQRDGRALRQGNAYAEIGIYRYVTEGSFDAYSWQTVARKASFIAQVMRGRLDLREIEDIGDAALSFNEVKALAAGNPLLLDKAKADAELTRLERLERAHQQSKGRLRFTIDGYRRGIERLAAEIAALTTAIDARRDTRGEAFSMRVDGQTFTDRADAGKALTDRLLLALSNTAAGSERTLRGVAELGGLSFDATLHNDRLHTGYELQISGLQGSPVTGSRTQLLESKPHGLAVRMENRLASLDKARTDAESAVQCAHEEIARAEAQLDAPFPHAAALEEARHVARDLDRQMAEWAAAQDQTSDSPSTAATEPAVPETAGIDQRHPAARASAALMPPSSISRNPRPGAGQLLTSDSSSPLSAIPAPQTACSRRRQEPRSPVPRK</sequence>
<dbReference type="Gene3D" id="3.40.50.150">
    <property type="entry name" value="Vaccinia Virus protein VP39"/>
    <property type="match status" value="1"/>
</dbReference>
<dbReference type="PANTHER" id="PTHR41313">
    <property type="entry name" value="ADENINE-SPECIFIC METHYLTRANSFERASE"/>
    <property type="match status" value="1"/>
</dbReference>
<evidence type="ECO:0000256" key="1">
    <source>
        <dbReference type="SAM" id="Coils"/>
    </source>
</evidence>
<dbReference type="PRINTS" id="PR00507">
    <property type="entry name" value="N12N6MTFRASE"/>
</dbReference>
<evidence type="ECO:0000313" key="4">
    <source>
        <dbReference type="EMBL" id="AEA28964.1"/>
    </source>
</evidence>
<feature type="region of interest" description="Disordered" evidence="2">
    <location>
        <begin position="1"/>
        <end position="37"/>
    </location>
</feature>
<proteinExistence type="predicted"/>
<dbReference type="GO" id="GO:0005524">
    <property type="term" value="F:ATP binding"/>
    <property type="evidence" value="ECO:0007669"/>
    <property type="project" value="InterPro"/>
</dbReference>
<feature type="region of interest" description="Disordered" evidence="2">
    <location>
        <begin position="87"/>
        <end position="107"/>
    </location>
</feature>
<evidence type="ECO:0000259" key="3">
    <source>
        <dbReference type="PROSITE" id="PS51194"/>
    </source>
</evidence>
<dbReference type="CDD" id="cd02440">
    <property type="entry name" value="AdoMet_MTases"/>
    <property type="match status" value="1"/>
</dbReference>
<geneLocation type="plasmid" evidence="4 5">
    <name>pPSED02</name>
</geneLocation>
<feature type="compositionally biased region" description="Low complexity" evidence="2">
    <location>
        <begin position="277"/>
        <end position="295"/>
    </location>
</feature>
<keyword evidence="4" id="KW-0378">Hydrolase</keyword>
<dbReference type="InterPro" id="IPR052933">
    <property type="entry name" value="DNA_Protect_Modify"/>
</dbReference>
<dbReference type="InterPro" id="IPR029063">
    <property type="entry name" value="SAM-dependent_MTases_sf"/>
</dbReference>
<dbReference type="InterPro" id="IPR006935">
    <property type="entry name" value="Helicase/UvrB_N"/>
</dbReference>
<dbReference type="GO" id="GO:0016787">
    <property type="term" value="F:hydrolase activity"/>
    <property type="evidence" value="ECO:0007669"/>
    <property type="project" value="InterPro"/>
</dbReference>
<feature type="coiled-coil region" evidence="1">
    <location>
        <begin position="1288"/>
        <end position="1337"/>
    </location>
</feature>
<dbReference type="GO" id="GO:0004386">
    <property type="term" value="F:helicase activity"/>
    <property type="evidence" value="ECO:0007669"/>
    <property type="project" value="UniProtKB-KW"/>
</dbReference>
<protein>
    <submittedName>
        <fullName evidence="4">Helicase domain protein</fullName>
    </submittedName>
</protein>
<dbReference type="InterPro" id="IPR001650">
    <property type="entry name" value="Helicase_C-like"/>
</dbReference>
<feature type="compositionally biased region" description="Polar residues" evidence="2">
    <location>
        <begin position="2049"/>
        <end position="2058"/>
    </location>
</feature>
<feature type="domain" description="Helicase C-terminal" evidence="3">
    <location>
        <begin position="1578"/>
        <end position="1763"/>
    </location>
</feature>
<accession>F2L6Z1</accession>
<dbReference type="PANTHER" id="PTHR41313:SF1">
    <property type="entry name" value="DNA METHYLASE ADENINE-SPECIFIC DOMAIN-CONTAINING PROTEIN"/>
    <property type="match status" value="1"/>
</dbReference>
<keyword evidence="5" id="KW-1185">Reference proteome</keyword>
<dbReference type="Pfam" id="PF04851">
    <property type="entry name" value="ResIII"/>
    <property type="match status" value="1"/>
</dbReference>
<evidence type="ECO:0000313" key="5">
    <source>
        <dbReference type="Proteomes" id="UP000007809"/>
    </source>
</evidence>
<dbReference type="Pfam" id="PF00271">
    <property type="entry name" value="Helicase_C"/>
    <property type="match status" value="1"/>
</dbReference>
<dbReference type="SUPFAM" id="SSF52540">
    <property type="entry name" value="P-loop containing nucleoside triphosphate hydrolases"/>
    <property type="match status" value="2"/>
</dbReference>
<dbReference type="PROSITE" id="PS51194">
    <property type="entry name" value="HELICASE_CTER"/>
    <property type="match status" value="1"/>
</dbReference>